<dbReference type="NCBIfam" id="NF000592">
    <property type="entry name" value="PRK00013.1"/>
    <property type="match status" value="1"/>
</dbReference>
<dbReference type="Gene3D" id="1.10.560.10">
    <property type="entry name" value="GroEL-like equatorial domain"/>
    <property type="match status" value="1"/>
</dbReference>
<keyword evidence="2" id="KW-0143">Chaperone</keyword>
<evidence type="ECO:0000256" key="2">
    <source>
        <dbReference type="ARBA" id="ARBA00023186"/>
    </source>
</evidence>
<dbReference type="InterPro" id="IPR001844">
    <property type="entry name" value="Cpn60/GroEL"/>
</dbReference>
<dbReference type="Pfam" id="PF00118">
    <property type="entry name" value="Cpn60_TCP1"/>
    <property type="match status" value="1"/>
</dbReference>
<dbReference type="EMBL" id="ON649702">
    <property type="protein sequence ID" value="UVF62513.1"/>
    <property type="molecule type" value="Genomic_DNA"/>
</dbReference>
<dbReference type="InterPro" id="IPR027409">
    <property type="entry name" value="GroEL-like_apical_dom_sf"/>
</dbReference>
<protein>
    <submittedName>
        <fullName evidence="3">Chaperonin GroEL</fullName>
    </submittedName>
</protein>
<accession>A0A976YE19</accession>
<dbReference type="PRINTS" id="PR00298">
    <property type="entry name" value="CHAPERONIN60"/>
</dbReference>
<dbReference type="SUPFAM" id="SSF52029">
    <property type="entry name" value="GroEL apical domain-like"/>
    <property type="match status" value="1"/>
</dbReference>
<comment type="similarity">
    <text evidence="1">Belongs to the chaperonin (HSP60) family.</text>
</comment>
<dbReference type="PANTHER" id="PTHR45633">
    <property type="entry name" value="60 KDA HEAT SHOCK PROTEIN, MITOCHONDRIAL"/>
    <property type="match status" value="1"/>
</dbReference>
<dbReference type="GeneID" id="80545068"/>
<dbReference type="GO" id="GO:0005524">
    <property type="term" value="F:ATP binding"/>
    <property type="evidence" value="ECO:0007669"/>
    <property type="project" value="InterPro"/>
</dbReference>
<name>A0A976YE19_9CAUD</name>
<organism evidence="3 4">
    <name type="scientific">Poseidoniales virus YSH_150918</name>
    <dbReference type="NCBI Taxonomy" id="3071324"/>
    <lineage>
        <taxon>Viruses</taxon>
        <taxon>Duplodnaviria</taxon>
        <taxon>Heunggongvirae</taxon>
        <taxon>Uroviricota</taxon>
        <taxon>Caudoviricetes</taxon>
        <taxon>Magrovirales</taxon>
        <taxon>Aoguangviridae</taxon>
        <taxon>Aobingvirus</taxon>
        <taxon>Aobingvirus yangshanense</taxon>
    </lineage>
</organism>
<reference evidence="3 4" key="1">
    <citation type="submission" date="2022-05" db="EMBL/GenBank/DDBJ databases">
        <title>Diverse viruses of marine archaea discovered using metagenomics.</title>
        <authorList>
            <person name="Zhou Y."/>
        </authorList>
    </citation>
    <scope>NUCLEOTIDE SEQUENCE [LARGE SCALE GENOMIC DNA]</scope>
    <source>
        <strain evidence="3">YSH_150918</strain>
    </source>
</reference>
<dbReference type="NCBIfam" id="NF009487">
    <property type="entry name" value="PRK12849.1"/>
    <property type="match status" value="1"/>
</dbReference>
<dbReference type="FunFam" id="3.50.7.10:FF:000001">
    <property type="entry name" value="60 kDa chaperonin"/>
    <property type="match status" value="1"/>
</dbReference>
<dbReference type="KEGG" id="vg:80545068"/>
<dbReference type="InterPro" id="IPR002423">
    <property type="entry name" value="Cpn60/GroEL/TCP-1"/>
</dbReference>
<dbReference type="RefSeq" id="YP_010806107.1">
    <property type="nucleotide sequence ID" value="NC_077214.1"/>
</dbReference>
<dbReference type="Gene3D" id="3.50.7.10">
    <property type="entry name" value="GroEL"/>
    <property type="match status" value="1"/>
</dbReference>
<dbReference type="InterPro" id="IPR027413">
    <property type="entry name" value="GROEL-like_equatorial_sf"/>
</dbReference>
<dbReference type="Proteomes" id="UP001157002">
    <property type="component" value="Segment"/>
</dbReference>
<evidence type="ECO:0000313" key="3">
    <source>
        <dbReference type="EMBL" id="UVF62513.1"/>
    </source>
</evidence>
<dbReference type="GO" id="GO:0042026">
    <property type="term" value="P:protein refolding"/>
    <property type="evidence" value="ECO:0007669"/>
    <property type="project" value="InterPro"/>
</dbReference>
<proteinExistence type="inferred from homology"/>
<evidence type="ECO:0000313" key="4">
    <source>
        <dbReference type="Proteomes" id="UP001157002"/>
    </source>
</evidence>
<keyword evidence="4" id="KW-1185">Reference proteome</keyword>
<dbReference type="InterPro" id="IPR027410">
    <property type="entry name" value="TCP-1-like_intermed_sf"/>
</dbReference>
<dbReference type="SUPFAM" id="SSF54849">
    <property type="entry name" value="GroEL-intermediate domain like"/>
    <property type="match status" value="2"/>
</dbReference>
<sequence>MIIFGEEVRKKLLEGINLVADTVKHTLGPQAKTVILQGNPPVIINDGVTITKHISHEDPYVEMGIQMVQNLANKAQEVAGDGTTTACILAQAICQGIVENMEHMGSFSEASKQFELIREYIINLLDEQAKEIDDDSIFRVATISANNDEVLGQLIADAIDKVGRDGIITVEESKTYSTTLEVREGLEIDEGYVSHLMANTDEGKTVFNNPLIFTSNLSIKNFQTILPMLELAHAKNRPLVIFCKGLDGSALNNVIMNLLQKTIEVVVITAPNFGDAQLDELSDIVAVCGGKLYTDESNDDPEVVTLEELGSCDTITVTKENTIIAGGKNKESVKERIESLKGSYADTEDKFIQMRLKKRISRLSGGVATIKIGSSTQMQLRETKERLDDALNATKAALSEGVVSGGGKTLFLVSNQLPSEHSIYSKIIGNALISPLETLMKNSEYIVEGFQTKLSNEDLRKIVCLENKIFDAKANAFVNDDFLIIDPVKVVKSSFNAAMSIASLFLTTEVAVLKEE</sequence>
<dbReference type="GO" id="GO:0140662">
    <property type="term" value="F:ATP-dependent protein folding chaperone"/>
    <property type="evidence" value="ECO:0007669"/>
    <property type="project" value="InterPro"/>
</dbReference>
<evidence type="ECO:0000256" key="1">
    <source>
        <dbReference type="ARBA" id="ARBA00006607"/>
    </source>
</evidence>
<dbReference type="Gene3D" id="3.30.260.10">
    <property type="entry name" value="TCP-1-like chaperonin intermediate domain"/>
    <property type="match status" value="1"/>
</dbReference>
<dbReference type="SUPFAM" id="SSF48592">
    <property type="entry name" value="GroEL equatorial domain-like"/>
    <property type="match status" value="1"/>
</dbReference>